<organism evidence="1 2">
    <name type="scientific">Pontibacillus chungwhensis BH030062</name>
    <dbReference type="NCBI Taxonomy" id="1385513"/>
    <lineage>
        <taxon>Bacteria</taxon>
        <taxon>Bacillati</taxon>
        <taxon>Bacillota</taxon>
        <taxon>Bacilli</taxon>
        <taxon>Bacillales</taxon>
        <taxon>Bacillaceae</taxon>
        <taxon>Pontibacillus</taxon>
    </lineage>
</organism>
<reference evidence="1 2" key="1">
    <citation type="submission" date="2013-08" db="EMBL/GenBank/DDBJ databases">
        <title>Genome of Pontibacillus chungwhensis.</title>
        <authorList>
            <person name="Wang Q."/>
            <person name="Wang G."/>
        </authorList>
    </citation>
    <scope>NUCLEOTIDE SEQUENCE [LARGE SCALE GENOMIC DNA]</scope>
    <source>
        <strain evidence="1 2">BH030062</strain>
    </source>
</reference>
<dbReference type="eggNOG" id="ENOG5032VMQ">
    <property type="taxonomic scope" value="Bacteria"/>
</dbReference>
<evidence type="ECO:0008006" key="3">
    <source>
        <dbReference type="Google" id="ProtNLM"/>
    </source>
</evidence>
<dbReference type="Gene3D" id="3.30.310.250">
    <property type="entry name" value="Sporulation inhibitor of replication protein SirA"/>
    <property type="match status" value="1"/>
</dbReference>
<dbReference type="RefSeq" id="WP_036778917.1">
    <property type="nucleotide sequence ID" value="NZ_AVBG01000001.1"/>
</dbReference>
<gene>
    <name evidence="1" type="ORF">N780_11435</name>
</gene>
<dbReference type="Pfam" id="PF10747">
    <property type="entry name" value="SirA"/>
    <property type="match status" value="1"/>
</dbReference>
<evidence type="ECO:0000313" key="1">
    <source>
        <dbReference type="EMBL" id="KGP93278.1"/>
    </source>
</evidence>
<dbReference type="OrthoDB" id="2736584at2"/>
<dbReference type="AlphaFoldDB" id="A0A0A2V2K0"/>
<evidence type="ECO:0000313" key="2">
    <source>
        <dbReference type="Proteomes" id="UP000030153"/>
    </source>
</evidence>
<dbReference type="STRING" id="1385513.N780_11435"/>
<dbReference type="EMBL" id="AVBG01000001">
    <property type="protein sequence ID" value="KGP93278.1"/>
    <property type="molecule type" value="Genomic_DNA"/>
</dbReference>
<dbReference type="InterPro" id="IPR038449">
    <property type="entry name" value="SirA_sf"/>
</dbReference>
<sequence>MREYALFWIKDEFSSHYFHKTNVLFDFLKEWKYNPDHTLSTTQFQYVTKPIPLDMLVHYVTEKNRKPVEMTYYQNKMSFVIQCKGQNIRLTQMGNREVRITAESLHQAETMIFETLRTFNHSFFIMDEDMRQYGWIAPIKKEAIL</sequence>
<protein>
    <recommendedName>
        <fullName evidence="3">Sporulation inhibitor of replication protein SirA</fullName>
    </recommendedName>
</protein>
<dbReference type="Proteomes" id="UP000030153">
    <property type="component" value="Unassembled WGS sequence"/>
</dbReference>
<proteinExistence type="predicted"/>
<accession>A0A0A2V2K0</accession>
<comment type="caution">
    <text evidence="1">The sequence shown here is derived from an EMBL/GenBank/DDBJ whole genome shotgun (WGS) entry which is preliminary data.</text>
</comment>
<name>A0A0A2V2K0_9BACI</name>
<keyword evidence="2" id="KW-1185">Reference proteome</keyword>
<dbReference type="InterPro" id="IPR019683">
    <property type="entry name" value="SirA"/>
</dbReference>